<proteinExistence type="predicted"/>
<organism evidence="1">
    <name type="scientific">Kitasatospora camelliae</name>
    <dbReference type="NCBI Taxonomy" id="3156397"/>
    <lineage>
        <taxon>Bacteria</taxon>
        <taxon>Bacillati</taxon>
        <taxon>Actinomycetota</taxon>
        <taxon>Actinomycetes</taxon>
        <taxon>Kitasatosporales</taxon>
        <taxon>Streptomycetaceae</taxon>
        <taxon>Kitasatospora</taxon>
    </lineage>
</organism>
<reference evidence="1" key="1">
    <citation type="submission" date="2024-06" db="EMBL/GenBank/DDBJ databases">
        <title>The genome sequences of Kitasatospora sp. strain HUAS MG31.</title>
        <authorList>
            <person name="Mo P."/>
        </authorList>
    </citation>
    <scope>NUCLEOTIDE SEQUENCE</scope>
    <source>
        <strain evidence="1">HUAS MG31</strain>
    </source>
</reference>
<dbReference type="EMBL" id="CP159872">
    <property type="protein sequence ID" value="XCM77517.1"/>
    <property type="molecule type" value="Genomic_DNA"/>
</dbReference>
<accession>A0AAU8JP37</accession>
<dbReference type="AlphaFoldDB" id="A0AAU8JP37"/>
<gene>
    <name evidence="1" type="ORF">ABWK59_00385</name>
</gene>
<dbReference type="KEGG" id="kcm:ABWK59_00385"/>
<protein>
    <recommendedName>
        <fullName evidence="2">Excreted virulence factor EspC (Type VII ESX diderm)</fullName>
    </recommendedName>
</protein>
<name>A0AAU8JP37_9ACTN</name>
<sequence length="65" mass="6616">MQVPYLAKEFADADALGEDLGLGGLGASSAFSARSRQVASRSSPISGRLADAGDAVAALLDHIDR</sequence>
<evidence type="ECO:0000313" key="1">
    <source>
        <dbReference type="EMBL" id="XCM77517.1"/>
    </source>
</evidence>
<evidence type="ECO:0008006" key="2">
    <source>
        <dbReference type="Google" id="ProtNLM"/>
    </source>
</evidence>
<dbReference type="RefSeq" id="WP_354637136.1">
    <property type="nucleotide sequence ID" value="NZ_CP159872.1"/>
</dbReference>